<dbReference type="AlphaFoldDB" id="A0A284S621"/>
<organism evidence="2 3">
    <name type="scientific">Armillaria ostoyae</name>
    <name type="common">Armillaria root rot fungus</name>
    <dbReference type="NCBI Taxonomy" id="47428"/>
    <lineage>
        <taxon>Eukaryota</taxon>
        <taxon>Fungi</taxon>
        <taxon>Dikarya</taxon>
        <taxon>Basidiomycota</taxon>
        <taxon>Agaricomycotina</taxon>
        <taxon>Agaricomycetes</taxon>
        <taxon>Agaricomycetidae</taxon>
        <taxon>Agaricales</taxon>
        <taxon>Marasmiineae</taxon>
        <taxon>Physalacriaceae</taxon>
        <taxon>Armillaria</taxon>
    </lineage>
</organism>
<feature type="compositionally biased region" description="Acidic residues" evidence="1">
    <location>
        <begin position="161"/>
        <end position="170"/>
    </location>
</feature>
<evidence type="ECO:0000256" key="1">
    <source>
        <dbReference type="SAM" id="MobiDB-lite"/>
    </source>
</evidence>
<dbReference type="STRING" id="47428.A0A284S621"/>
<feature type="region of interest" description="Disordered" evidence="1">
    <location>
        <begin position="121"/>
        <end position="206"/>
    </location>
</feature>
<reference evidence="3" key="1">
    <citation type="journal article" date="2017" name="Nat. Ecol. Evol.">
        <title>Genome expansion and lineage-specific genetic innovations in the forest pathogenic fungi Armillaria.</title>
        <authorList>
            <person name="Sipos G."/>
            <person name="Prasanna A.N."/>
            <person name="Walter M.C."/>
            <person name="O'Connor E."/>
            <person name="Balint B."/>
            <person name="Krizsan K."/>
            <person name="Kiss B."/>
            <person name="Hess J."/>
            <person name="Varga T."/>
            <person name="Slot J."/>
            <person name="Riley R."/>
            <person name="Boka B."/>
            <person name="Rigling D."/>
            <person name="Barry K."/>
            <person name="Lee J."/>
            <person name="Mihaltcheva S."/>
            <person name="LaButti K."/>
            <person name="Lipzen A."/>
            <person name="Waldron R."/>
            <person name="Moloney N.M."/>
            <person name="Sperisen C."/>
            <person name="Kredics L."/>
            <person name="Vagvoelgyi C."/>
            <person name="Patrignani A."/>
            <person name="Fitzpatrick D."/>
            <person name="Nagy I."/>
            <person name="Doyle S."/>
            <person name="Anderson J.B."/>
            <person name="Grigoriev I.V."/>
            <person name="Gueldener U."/>
            <person name="Muensterkoetter M."/>
            <person name="Nagy L.G."/>
        </authorList>
    </citation>
    <scope>NUCLEOTIDE SEQUENCE [LARGE SCALE GENOMIC DNA]</scope>
    <source>
        <strain evidence="3">C18/9</strain>
    </source>
</reference>
<keyword evidence="3" id="KW-1185">Reference proteome</keyword>
<accession>A0A284S621</accession>
<dbReference type="Proteomes" id="UP000219338">
    <property type="component" value="Unassembled WGS sequence"/>
</dbReference>
<evidence type="ECO:0000313" key="3">
    <source>
        <dbReference type="Proteomes" id="UP000219338"/>
    </source>
</evidence>
<name>A0A284S621_ARMOS</name>
<gene>
    <name evidence="2" type="ORF">ARMOST_19982</name>
</gene>
<proteinExistence type="predicted"/>
<dbReference type="EMBL" id="FUEG01000035">
    <property type="protein sequence ID" value="SJL16458.1"/>
    <property type="molecule type" value="Genomic_DNA"/>
</dbReference>
<feature type="compositionally biased region" description="Basic residues" evidence="1">
    <location>
        <begin position="145"/>
        <end position="157"/>
    </location>
</feature>
<protein>
    <submittedName>
        <fullName evidence="2">Uncharacterized protein</fullName>
    </submittedName>
</protein>
<evidence type="ECO:0000313" key="2">
    <source>
        <dbReference type="EMBL" id="SJL16458.1"/>
    </source>
</evidence>
<sequence length="281" mass="31517">MRTFANIDGMAPSFPSWTILPILLAGSRIHPLQSLRSDLALLEILLHVVVKLHVDAMLVVSFDWAEQHEIEAYISEPFKQSGDLLTGYKVALDPSEWEKYKAEQAEAAVLEDIVDDVNQLDSENEEGGASARKRKTSTTGDTKKKTPPKGKKGGKKKQNVESEDDGEAGEDVGASKKGTSFPSTKKAKRDKEEHDEGDVANNPEAPKVREWRHKFQKTFLSNKGNPKEEDMPQMDKLFRAVEAYQSITIHCIMYLFVTQFLDIGQVVRHIAALTEEKIPKR</sequence>
<dbReference type="OMA" id="GDVANNP"/>
<dbReference type="OrthoDB" id="62853at2759"/>